<feature type="region of interest" description="Disordered" evidence="1">
    <location>
        <begin position="24"/>
        <end position="45"/>
    </location>
</feature>
<dbReference type="KEGG" id="vg:5247058"/>
<sequence>MIHLTHLDDRSYVSARHLDSLDHLPHPLSLRHTPQTPCMGPRIDQQGQPFIILPLEDLRR</sequence>
<dbReference type="EMBL" id="DQ431235">
    <property type="protein sequence ID" value="ABE68614.1"/>
    <property type="molecule type" value="Genomic_DNA"/>
</dbReference>
<reference evidence="2 3" key="1">
    <citation type="journal article" date="2007" name="J. Bacteriol.">
        <title>Genome sequence and analysis of a Propionibacterium acnes bacteriophage.</title>
        <authorList>
            <person name="Farrar M.D."/>
            <person name="Howson K.M."/>
            <person name="Bojar R.A."/>
            <person name="West D."/>
            <person name="Towler J.C."/>
            <person name="Parry J."/>
            <person name="Pelton K."/>
            <person name="Holland K.T."/>
        </authorList>
    </citation>
    <scope>NUCLEOTIDE SEQUENCE</scope>
    <source>
        <strain evidence="2">PA6</strain>
    </source>
</reference>
<organism evidence="2 3">
    <name type="scientific">Propionibacterium phage PA6</name>
    <dbReference type="NCBI Taxonomy" id="376758"/>
    <lineage>
        <taxon>Viruses</taxon>
        <taxon>Duplodnaviria</taxon>
        <taxon>Heunggongvirae</taxon>
        <taxon>Uroviricota</taxon>
        <taxon>Caudoviricetes</taxon>
        <taxon>Pahexavirus</taxon>
        <taxon>Pahexavirus PA6</taxon>
    </lineage>
</organism>
<dbReference type="Proteomes" id="UP000000228">
    <property type="component" value="Segment"/>
</dbReference>
<protein>
    <submittedName>
        <fullName evidence="2">Gp45</fullName>
    </submittedName>
</protein>
<dbReference type="GeneID" id="5247058"/>
<evidence type="ECO:0000313" key="2">
    <source>
        <dbReference type="EMBL" id="ABE68614.1"/>
    </source>
</evidence>
<evidence type="ECO:0000256" key="1">
    <source>
        <dbReference type="SAM" id="MobiDB-lite"/>
    </source>
</evidence>
<evidence type="ECO:0000313" key="3">
    <source>
        <dbReference type="Proteomes" id="UP000000228"/>
    </source>
</evidence>
<dbReference type="RefSeq" id="YP_001285621.1">
    <property type="nucleotide sequence ID" value="NC_009541.1"/>
</dbReference>
<proteinExistence type="predicted"/>
<accession>A4K4B2</accession>
<name>A4K4B2_9CAUD</name>
<keyword evidence="3" id="KW-1185">Reference proteome</keyword>